<feature type="domain" description="FAD-binding PCMH-type" evidence="6">
    <location>
        <begin position="65"/>
        <end position="238"/>
    </location>
</feature>
<proteinExistence type="inferred from homology"/>
<name>A0ABV9A6N2_9ACTN</name>
<dbReference type="InterPro" id="IPR016170">
    <property type="entry name" value="Cytok_DH_C_sf"/>
</dbReference>
<reference evidence="8" key="1">
    <citation type="journal article" date="2019" name="Int. J. Syst. Evol. Microbiol.">
        <title>The Global Catalogue of Microorganisms (GCM) 10K type strain sequencing project: providing services to taxonomists for standard genome sequencing and annotation.</title>
        <authorList>
            <consortium name="The Broad Institute Genomics Platform"/>
            <consortium name="The Broad Institute Genome Sequencing Center for Infectious Disease"/>
            <person name="Wu L."/>
            <person name="Ma J."/>
        </authorList>
    </citation>
    <scope>NUCLEOTIDE SEQUENCE [LARGE SCALE GENOMIC DNA]</scope>
    <source>
        <strain evidence="8">CGMCC 4.7357</strain>
    </source>
</reference>
<accession>A0ABV9A6N2</accession>
<comment type="caution">
    <text evidence="7">The sequence shown here is derived from an EMBL/GenBank/DDBJ whole genome shotgun (WGS) entry which is preliminary data.</text>
</comment>
<evidence type="ECO:0000256" key="5">
    <source>
        <dbReference type="ARBA" id="ARBA00023002"/>
    </source>
</evidence>
<dbReference type="Proteomes" id="UP001595997">
    <property type="component" value="Unassembled WGS sequence"/>
</dbReference>
<dbReference type="PROSITE" id="PS51387">
    <property type="entry name" value="FAD_PCMH"/>
    <property type="match status" value="1"/>
</dbReference>
<comment type="similarity">
    <text evidence="2">Belongs to the oxygen-dependent FAD-linked oxidoreductase family.</text>
</comment>
<dbReference type="Pfam" id="PF09265">
    <property type="entry name" value="Cytokin-bind"/>
    <property type="match status" value="1"/>
</dbReference>
<evidence type="ECO:0000259" key="6">
    <source>
        <dbReference type="PROSITE" id="PS51387"/>
    </source>
</evidence>
<evidence type="ECO:0000256" key="3">
    <source>
        <dbReference type="ARBA" id="ARBA00022630"/>
    </source>
</evidence>
<dbReference type="InterPro" id="IPR006094">
    <property type="entry name" value="Oxid_FAD_bind_N"/>
</dbReference>
<dbReference type="InterPro" id="IPR016167">
    <property type="entry name" value="FAD-bd_PCMH_sub1"/>
</dbReference>
<dbReference type="Gene3D" id="3.30.465.10">
    <property type="match status" value="1"/>
</dbReference>
<organism evidence="7 8">
    <name type="scientific">Streptomyces ovatisporus</name>
    <dbReference type="NCBI Taxonomy" id="1128682"/>
    <lineage>
        <taxon>Bacteria</taxon>
        <taxon>Bacillati</taxon>
        <taxon>Actinomycetota</taxon>
        <taxon>Actinomycetes</taxon>
        <taxon>Kitasatosporales</taxon>
        <taxon>Streptomycetaceae</taxon>
        <taxon>Streptomyces</taxon>
    </lineage>
</organism>
<dbReference type="InterPro" id="IPR050432">
    <property type="entry name" value="FAD-linked_Oxidoreductases_BP"/>
</dbReference>
<comment type="cofactor">
    <cofactor evidence="1">
        <name>FAD</name>
        <dbReference type="ChEBI" id="CHEBI:57692"/>
    </cofactor>
</comment>
<dbReference type="Gene3D" id="3.40.462.10">
    <property type="entry name" value="FAD-linked oxidases, C-terminal domain"/>
    <property type="match status" value="1"/>
</dbReference>
<evidence type="ECO:0000256" key="2">
    <source>
        <dbReference type="ARBA" id="ARBA00005466"/>
    </source>
</evidence>
<evidence type="ECO:0000313" key="7">
    <source>
        <dbReference type="EMBL" id="MFC4494586.1"/>
    </source>
</evidence>
<dbReference type="Gene3D" id="3.30.43.10">
    <property type="entry name" value="Uridine Diphospho-n-acetylenolpyruvylglucosamine Reductase, domain 2"/>
    <property type="match status" value="2"/>
</dbReference>
<keyword evidence="8" id="KW-1185">Reference proteome</keyword>
<dbReference type="InterPro" id="IPR015345">
    <property type="entry name" value="Cytokinin_DH_FAD/cytokin-bd"/>
</dbReference>
<evidence type="ECO:0000256" key="1">
    <source>
        <dbReference type="ARBA" id="ARBA00001974"/>
    </source>
</evidence>
<dbReference type="RefSeq" id="WP_386445858.1">
    <property type="nucleotide sequence ID" value="NZ_JBHSFH010000005.1"/>
</dbReference>
<dbReference type="SUPFAM" id="SSF56176">
    <property type="entry name" value="FAD-binding/transporter-associated domain-like"/>
    <property type="match status" value="1"/>
</dbReference>
<dbReference type="Pfam" id="PF01565">
    <property type="entry name" value="FAD_binding_4"/>
    <property type="match status" value="1"/>
</dbReference>
<dbReference type="InterPro" id="IPR036318">
    <property type="entry name" value="FAD-bd_PCMH-like_sf"/>
</dbReference>
<dbReference type="PANTHER" id="PTHR13878:SF53">
    <property type="entry name" value="CYTOKININ DEHYDROGENASE 6"/>
    <property type="match status" value="1"/>
</dbReference>
<dbReference type="EMBL" id="JBHSFH010000005">
    <property type="protein sequence ID" value="MFC4494586.1"/>
    <property type="molecule type" value="Genomic_DNA"/>
</dbReference>
<protein>
    <submittedName>
        <fullName evidence="7">FAD-binding protein</fullName>
    </submittedName>
</protein>
<sequence length="491" mass="53383">MTRPDSPGNAAVMGFDPAGRLWVSSRESTTEETRPSFAVAPALEGDLLVDESSRRAYATDLGNIATTTPSAVLRPRSAQDVAAMIRFCRAHGITASVRGRASTTLGQSLCDGLLIDTRTLDRIHTLGPEGAEVDAGLLWKDLVTAAYEHSPRLTPPAVTAYTSLSVGGTLSVGGLGGLVGALHTGLQGDHVRELEVVTGTGDIERCSAEHRTDLFEAVLGGLGQCGVITKAVLDLVPAKERARTYVLGHTDNAAFFRDLRTLIERPGIDHVYATLQPPSDGPTHQLYATVVYDRDAPPRDEEAVAGVEAAPLVEDTSYLDYVFTIDRFVDHMRETAQWGGLAKPWYDVWLPGDAMEDYVAEVHPALTERDLGPCGISLIYPQRRAHMTRPYPPRPEPDGSPWVYVLDINTTAPSPAPDPAYVQEMLERNDRWFARARDRYGAVLYPIGSVRFSAQDWRNHFGAAWPAFSAAKKRYDPDALLTPGPGIFPNG</sequence>
<keyword evidence="3" id="KW-0285">Flavoprotein</keyword>
<gene>
    <name evidence="7" type="ORF">ACFPA8_10625</name>
</gene>
<keyword evidence="4" id="KW-0274">FAD</keyword>
<evidence type="ECO:0000256" key="4">
    <source>
        <dbReference type="ARBA" id="ARBA00022827"/>
    </source>
</evidence>
<keyword evidence="5" id="KW-0560">Oxidoreductase</keyword>
<dbReference type="SUPFAM" id="SSF55103">
    <property type="entry name" value="FAD-linked oxidases, C-terminal domain"/>
    <property type="match status" value="1"/>
</dbReference>
<evidence type="ECO:0000313" key="8">
    <source>
        <dbReference type="Proteomes" id="UP001595997"/>
    </source>
</evidence>
<dbReference type="InterPro" id="IPR016169">
    <property type="entry name" value="FAD-bd_PCMH_sub2"/>
</dbReference>
<dbReference type="PANTHER" id="PTHR13878">
    <property type="entry name" value="GULONOLACTONE OXIDASE"/>
    <property type="match status" value="1"/>
</dbReference>
<dbReference type="InterPro" id="IPR016164">
    <property type="entry name" value="FAD-linked_Oxase-like_C"/>
</dbReference>
<dbReference type="InterPro" id="IPR016166">
    <property type="entry name" value="FAD-bd_PCMH"/>
</dbReference>